<comment type="caution">
    <text evidence="2">The sequence shown here is derived from an EMBL/GenBank/DDBJ whole genome shotgun (WGS) entry which is preliminary data.</text>
</comment>
<keyword evidence="1" id="KW-0732">Signal</keyword>
<dbReference type="InterPro" id="IPR043138">
    <property type="entry name" value="GGT_lsub"/>
</dbReference>
<dbReference type="Proteomes" id="UP000288096">
    <property type="component" value="Unassembled WGS sequence"/>
</dbReference>
<dbReference type="PRINTS" id="PR01210">
    <property type="entry name" value="GGTRANSPTASE"/>
</dbReference>
<dbReference type="RefSeq" id="WP_166405229.1">
    <property type="nucleotide sequence ID" value="NZ_BEXT01000001.1"/>
</dbReference>
<dbReference type="AlphaFoldDB" id="A0A401G280"/>
<gene>
    <name evidence="2" type="ORF">DENIS_4333</name>
</gene>
<feature type="chain" id="PRO_5019222263" evidence="1">
    <location>
        <begin position="23"/>
        <end position="618"/>
    </location>
</feature>
<feature type="signal peptide" evidence="1">
    <location>
        <begin position="1"/>
        <end position="22"/>
    </location>
</feature>
<dbReference type="PANTHER" id="PTHR43881">
    <property type="entry name" value="GAMMA-GLUTAMYLTRANSPEPTIDASE (AFU_ORTHOLOGUE AFUA_4G13580)"/>
    <property type="match status" value="1"/>
</dbReference>
<dbReference type="InterPro" id="IPR029055">
    <property type="entry name" value="Ntn_hydrolases_N"/>
</dbReference>
<evidence type="ECO:0000256" key="1">
    <source>
        <dbReference type="SAM" id="SignalP"/>
    </source>
</evidence>
<dbReference type="EMBL" id="BEXT01000001">
    <property type="protein sequence ID" value="GBC63339.1"/>
    <property type="molecule type" value="Genomic_DNA"/>
</dbReference>
<protein>
    <submittedName>
        <fullName evidence="2">Gamma-glutamyltransferase</fullName>
    </submittedName>
</protein>
<dbReference type="Gene3D" id="1.10.246.130">
    <property type="match status" value="1"/>
</dbReference>
<dbReference type="InterPro" id="IPR052896">
    <property type="entry name" value="GGT-like_enzyme"/>
</dbReference>
<dbReference type="SUPFAM" id="SSF56235">
    <property type="entry name" value="N-terminal nucleophile aminohydrolases (Ntn hydrolases)"/>
    <property type="match status" value="1"/>
</dbReference>
<organism evidence="2 3">
    <name type="scientific">Desulfonema ishimotonii</name>
    <dbReference type="NCBI Taxonomy" id="45657"/>
    <lineage>
        <taxon>Bacteria</taxon>
        <taxon>Pseudomonadati</taxon>
        <taxon>Thermodesulfobacteriota</taxon>
        <taxon>Desulfobacteria</taxon>
        <taxon>Desulfobacterales</taxon>
        <taxon>Desulfococcaceae</taxon>
        <taxon>Desulfonema</taxon>
    </lineage>
</organism>
<dbReference type="InterPro" id="IPR043137">
    <property type="entry name" value="GGT_ssub_C"/>
</dbReference>
<sequence length="618" mass="68069">MKRLAVTILTGTILLFAPDWTAAEDSVATPNGAMRPTVQVLNCAVSAPDQYCALAAMEMYQKGGNAIDAGIAATIVSKVTQHCHDSWGGETPMLIYHAATGKNTFITGSGPAPHLATLEYFQKKYKGIPTQDCIDISSVPGSLAGLALALEKYGTLTLEDVMAPAIRLSEEGFPISPIQVKWLKKFEKVYTKWPDSRRLFMPDGTMLTPGDIFRQPDMAHMMKEMVTAAKGHKDRKNGIRAAVEYFYKGPVAKEIDRFMKSVPDAGLLRYNDFADFIDNVPQEYEPLHTTYKDSKGNLYDIYTTNTLTQAPALLMALNILDTFDIGAMTHNSAEYLHLITETLNLVMADRYKYFGDPDRVQVPAEALVSKAYADVRRPLIDLKHAAPHYQPGDPRNMKASLASAAEKINFAQAKSVPDDWETGTIQLTTMDKDGNMFSTTSSNNMGIKVTGVVPGNVGFLLSGRLRMFYTDPESANQLGPFKRPRITPCPAIAFKNGKPWMAFGTPGGDQQVQTMLQVFMNIVEFDMMPQNAVEQFRIRSFAFPKAYYPGEVLDYQMGIGDMASDTVLSGLKTLGHIVKIENTWKEPYGGVCLINMDPATGVLSAGADPRRECYALGF</sequence>
<reference evidence="3" key="2">
    <citation type="submission" date="2019-01" db="EMBL/GenBank/DDBJ databases">
        <title>Genome sequence of Desulfonema ishimotonii strain Tokyo 01.</title>
        <authorList>
            <person name="Fukui M."/>
        </authorList>
    </citation>
    <scope>NUCLEOTIDE SEQUENCE [LARGE SCALE GENOMIC DNA]</scope>
    <source>
        <strain evidence="3">Tokyo 01</strain>
    </source>
</reference>
<dbReference type="Gene3D" id="3.60.20.40">
    <property type="match status" value="1"/>
</dbReference>
<keyword evidence="3" id="KW-1185">Reference proteome</keyword>
<accession>A0A401G280</accession>
<proteinExistence type="predicted"/>
<reference evidence="3" key="1">
    <citation type="submission" date="2017-11" db="EMBL/GenBank/DDBJ databases">
        <authorList>
            <person name="Watanabe M."/>
            <person name="Kojima H."/>
        </authorList>
    </citation>
    <scope>NUCLEOTIDE SEQUENCE [LARGE SCALE GENOMIC DNA]</scope>
    <source>
        <strain evidence="3">Tokyo 01</strain>
    </source>
</reference>
<name>A0A401G280_9BACT</name>
<dbReference type="PANTHER" id="PTHR43881:SF1">
    <property type="entry name" value="GAMMA-GLUTAMYLTRANSPEPTIDASE (AFU_ORTHOLOGUE AFUA_4G13580)"/>
    <property type="match status" value="1"/>
</dbReference>
<keyword evidence="2" id="KW-0808">Transferase</keyword>
<evidence type="ECO:0000313" key="3">
    <source>
        <dbReference type="Proteomes" id="UP000288096"/>
    </source>
</evidence>
<dbReference type="Pfam" id="PF01019">
    <property type="entry name" value="G_glu_transpept"/>
    <property type="match status" value="1"/>
</dbReference>
<evidence type="ECO:0000313" key="2">
    <source>
        <dbReference type="EMBL" id="GBC63339.1"/>
    </source>
</evidence>
<dbReference type="GO" id="GO:0016740">
    <property type="term" value="F:transferase activity"/>
    <property type="evidence" value="ECO:0007669"/>
    <property type="project" value="UniProtKB-KW"/>
</dbReference>